<evidence type="ECO:0008006" key="4">
    <source>
        <dbReference type="Google" id="ProtNLM"/>
    </source>
</evidence>
<dbReference type="PROSITE" id="PS51257">
    <property type="entry name" value="PROKAR_LIPOPROTEIN"/>
    <property type="match status" value="1"/>
</dbReference>
<name>A0ABQ3Z341_9ACTN</name>
<feature type="compositionally biased region" description="Low complexity" evidence="1">
    <location>
        <begin position="35"/>
        <end position="62"/>
    </location>
</feature>
<reference evidence="2 3" key="1">
    <citation type="submission" date="2021-01" db="EMBL/GenBank/DDBJ databases">
        <title>Whole genome shotgun sequence of Actinoplanes durhamensis NBRC 14914.</title>
        <authorList>
            <person name="Komaki H."/>
            <person name="Tamura T."/>
        </authorList>
    </citation>
    <scope>NUCLEOTIDE SEQUENCE [LARGE SCALE GENOMIC DNA]</scope>
    <source>
        <strain evidence="2 3">NBRC 14914</strain>
    </source>
</reference>
<evidence type="ECO:0000256" key="1">
    <source>
        <dbReference type="SAM" id="MobiDB-lite"/>
    </source>
</evidence>
<evidence type="ECO:0000313" key="2">
    <source>
        <dbReference type="EMBL" id="GIE04238.1"/>
    </source>
</evidence>
<comment type="caution">
    <text evidence="2">The sequence shown here is derived from an EMBL/GenBank/DDBJ whole genome shotgun (WGS) entry which is preliminary data.</text>
</comment>
<feature type="region of interest" description="Disordered" evidence="1">
    <location>
        <begin position="27"/>
        <end position="62"/>
    </location>
</feature>
<accession>A0ABQ3Z341</accession>
<organism evidence="2 3">
    <name type="scientific">Paractinoplanes durhamensis</name>
    <dbReference type="NCBI Taxonomy" id="113563"/>
    <lineage>
        <taxon>Bacteria</taxon>
        <taxon>Bacillati</taxon>
        <taxon>Actinomycetota</taxon>
        <taxon>Actinomycetes</taxon>
        <taxon>Micromonosporales</taxon>
        <taxon>Micromonosporaceae</taxon>
        <taxon>Paractinoplanes</taxon>
    </lineage>
</organism>
<proteinExistence type="predicted"/>
<evidence type="ECO:0000313" key="3">
    <source>
        <dbReference type="Proteomes" id="UP000637628"/>
    </source>
</evidence>
<keyword evidence="3" id="KW-1185">Reference proteome</keyword>
<gene>
    <name evidence="2" type="ORF">Adu01nite_55880</name>
</gene>
<protein>
    <recommendedName>
        <fullName evidence="4">PknH-like extracellular domain-containing protein</fullName>
    </recommendedName>
</protein>
<dbReference type="EMBL" id="BOML01000043">
    <property type="protein sequence ID" value="GIE04238.1"/>
    <property type="molecule type" value="Genomic_DNA"/>
</dbReference>
<sequence length="252" mass="25957">MVNGRRVASGFVGGVAALIVAGCSGTEPDRPAADVTSAPSPTSAESPSVAPTSAGPAKAIPAGIPDSAFLQESDAPEKAKEKPNRLDSDGNALPAFCKAGYEQKDQVGVRGTELLLIASKDATEGSTPKAAVYENVIVYKGAGATEFMTDLRAAVRGCASQKEDNGVTAKNFLRGSIGAGDDSELIERTRPATDDAGEPIDNQVNQVFWAAVRQGDTIAFVSNGGWESGSAEKSDTVTLATRAATRVKAWRG</sequence>
<dbReference type="Proteomes" id="UP000637628">
    <property type="component" value="Unassembled WGS sequence"/>
</dbReference>